<feature type="transmembrane region" description="Helical" evidence="1">
    <location>
        <begin position="44"/>
        <end position="67"/>
    </location>
</feature>
<name>A0A5N6XT05_9EURO</name>
<evidence type="ECO:0000313" key="2">
    <source>
        <dbReference type="EMBL" id="KAE8335833.1"/>
    </source>
</evidence>
<keyword evidence="1" id="KW-0812">Transmembrane</keyword>
<keyword evidence="1" id="KW-0472">Membrane</keyword>
<reference evidence="2" key="1">
    <citation type="submission" date="2019-04" db="EMBL/GenBank/DDBJ databases">
        <title>Friends and foes A comparative genomics study of 23 Aspergillus species from section Flavi.</title>
        <authorList>
            <consortium name="DOE Joint Genome Institute"/>
            <person name="Kjaerbolling I."/>
            <person name="Vesth T."/>
            <person name="Frisvad J.C."/>
            <person name="Nybo J.L."/>
            <person name="Theobald S."/>
            <person name="Kildgaard S."/>
            <person name="Isbrandt T."/>
            <person name="Kuo A."/>
            <person name="Sato A."/>
            <person name="Lyhne E.K."/>
            <person name="Kogle M.E."/>
            <person name="Wiebenga A."/>
            <person name="Kun R.S."/>
            <person name="Lubbers R.J."/>
            <person name="Makela M.R."/>
            <person name="Barry K."/>
            <person name="Chovatia M."/>
            <person name="Clum A."/>
            <person name="Daum C."/>
            <person name="Haridas S."/>
            <person name="He G."/>
            <person name="LaButti K."/>
            <person name="Lipzen A."/>
            <person name="Mondo S."/>
            <person name="Riley R."/>
            <person name="Salamov A."/>
            <person name="Simmons B.A."/>
            <person name="Magnuson J.K."/>
            <person name="Henrissat B."/>
            <person name="Mortensen U.H."/>
            <person name="Larsen T.O."/>
            <person name="Devries R.P."/>
            <person name="Grigoriev I.V."/>
            <person name="Machida M."/>
            <person name="Baker S.E."/>
            <person name="Andersen M.R."/>
        </authorList>
    </citation>
    <scope>NUCLEOTIDE SEQUENCE</scope>
    <source>
        <strain evidence="2">CBS 117612</strain>
    </source>
</reference>
<accession>A0A5N6XT05</accession>
<organism evidence="2">
    <name type="scientific">Aspergillus arachidicola</name>
    <dbReference type="NCBI Taxonomy" id="656916"/>
    <lineage>
        <taxon>Eukaryota</taxon>
        <taxon>Fungi</taxon>
        <taxon>Dikarya</taxon>
        <taxon>Ascomycota</taxon>
        <taxon>Pezizomycotina</taxon>
        <taxon>Eurotiomycetes</taxon>
        <taxon>Eurotiomycetidae</taxon>
        <taxon>Eurotiales</taxon>
        <taxon>Aspergillaceae</taxon>
        <taxon>Aspergillus</taxon>
        <taxon>Aspergillus subgen. Circumdati</taxon>
    </lineage>
</organism>
<evidence type="ECO:0000256" key="1">
    <source>
        <dbReference type="SAM" id="Phobius"/>
    </source>
</evidence>
<dbReference type="EMBL" id="ML737207">
    <property type="protein sequence ID" value="KAE8335833.1"/>
    <property type="molecule type" value="Genomic_DNA"/>
</dbReference>
<dbReference type="Proteomes" id="UP000325558">
    <property type="component" value="Unassembled WGS sequence"/>
</dbReference>
<keyword evidence="1" id="KW-1133">Transmembrane helix</keyword>
<proteinExistence type="predicted"/>
<sequence>MELCRITPQGVSLFEPHDLYDVYDCDAKRKGCAFLLDKFQFSRYIQFTIFWILFYLLRLHLLVYPVLRSCVFENFFREAYHYCVGVAH</sequence>
<dbReference type="AlphaFoldDB" id="A0A5N6XT05"/>
<gene>
    <name evidence="2" type="ORF">BDV24DRAFT_119782</name>
</gene>
<protein>
    <submittedName>
        <fullName evidence="2">Uncharacterized protein</fullName>
    </submittedName>
</protein>